<sequence>MRIVVAIRRVVDYAVKVRVKPDKTGVETHNVKMSMNPFCELALEEALRRSLGWRRKSWRLVLVLPNVSTH</sequence>
<dbReference type="GO" id="GO:0009063">
    <property type="term" value="P:amino acid catabolic process"/>
    <property type="evidence" value="ECO:0007669"/>
    <property type="project" value="TreeGrafter"/>
</dbReference>
<dbReference type="AlphaFoldDB" id="A0AAV5HG94"/>
<evidence type="ECO:0008006" key="5">
    <source>
        <dbReference type="Google" id="ProtNLM"/>
    </source>
</evidence>
<dbReference type="InterPro" id="IPR012255">
    <property type="entry name" value="ETF_b"/>
</dbReference>
<name>A0AAV5HG94_9ROSI</name>
<dbReference type="GO" id="GO:0005739">
    <property type="term" value="C:mitochondrion"/>
    <property type="evidence" value="ECO:0007669"/>
    <property type="project" value="TreeGrafter"/>
</dbReference>
<dbReference type="GO" id="GO:0009055">
    <property type="term" value="F:electron transfer activity"/>
    <property type="evidence" value="ECO:0007669"/>
    <property type="project" value="InterPro"/>
</dbReference>
<dbReference type="Gene3D" id="3.40.50.620">
    <property type="entry name" value="HUPs"/>
    <property type="match status" value="1"/>
</dbReference>
<keyword evidence="1" id="KW-0813">Transport</keyword>
<keyword evidence="2" id="KW-0249">Electron transport</keyword>
<evidence type="ECO:0000256" key="1">
    <source>
        <dbReference type="ARBA" id="ARBA00022448"/>
    </source>
</evidence>
<dbReference type="SUPFAM" id="SSF52402">
    <property type="entry name" value="Adenine nucleotide alpha hydrolases-like"/>
    <property type="match status" value="1"/>
</dbReference>
<dbReference type="EMBL" id="BPVZ01000001">
    <property type="protein sequence ID" value="GKU85775.1"/>
    <property type="molecule type" value="Genomic_DNA"/>
</dbReference>
<dbReference type="PANTHER" id="PTHR21294">
    <property type="entry name" value="ELECTRON TRANSFER FLAVOPROTEIN BETA-SUBUNIT"/>
    <property type="match status" value="1"/>
</dbReference>
<evidence type="ECO:0000256" key="2">
    <source>
        <dbReference type="ARBA" id="ARBA00022982"/>
    </source>
</evidence>
<dbReference type="InterPro" id="IPR014729">
    <property type="entry name" value="Rossmann-like_a/b/a_fold"/>
</dbReference>
<dbReference type="Proteomes" id="UP001054252">
    <property type="component" value="Unassembled WGS sequence"/>
</dbReference>
<evidence type="ECO:0000313" key="3">
    <source>
        <dbReference type="EMBL" id="GKU85775.1"/>
    </source>
</evidence>
<organism evidence="3 4">
    <name type="scientific">Rubroshorea leprosula</name>
    <dbReference type="NCBI Taxonomy" id="152421"/>
    <lineage>
        <taxon>Eukaryota</taxon>
        <taxon>Viridiplantae</taxon>
        <taxon>Streptophyta</taxon>
        <taxon>Embryophyta</taxon>
        <taxon>Tracheophyta</taxon>
        <taxon>Spermatophyta</taxon>
        <taxon>Magnoliopsida</taxon>
        <taxon>eudicotyledons</taxon>
        <taxon>Gunneridae</taxon>
        <taxon>Pentapetalae</taxon>
        <taxon>rosids</taxon>
        <taxon>malvids</taxon>
        <taxon>Malvales</taxon>
        <taxon>Dipterocarpaceae</taxon>
        <taxon>Rubroshorea</taxon>
    </lineage>
</organism>
<reference evidence="3 4" key="1">
    <citation type="journal article" date="2021" name="Commun. Biol.">
        <title>The genome of Shorea leprosula (Dipterocarpaceae) highlights the ecological relevance of drought in aseasonal tropical rainforests.</title>
        <authorList>
            <person name="Ng K.K.S."/>
            <person name="Kobayashi M.J."/>
            <person name="Fawcett J.A."/>
            <person name="Hatakeyama M."/>
            <person name="Paape T."/>
            <person name="Ng C.H."/>
            <person name="Ang C.C."/>
            <person name="Tnah L.H."/>
            <person name="Lee C.T."/>
            <person name="Nishiyama T."/>
            <person name="Sese J."/>
            <person name="O'Brien M.J."/>
            <person name="Copetti D."/>
            <person name="Mohd Noor M.I."/>
            <person name="Ong R.C."/>
            <person name="Putra M."/>
            <person name="Sireger I.Z."/>
            <person name="Indrioko S."/>
            <person name="Kosugi Y."/>
            <person name="Izuno A."/>
            <person name="Isagi Y."/>
            <person name="Lee S.L."/>
            <person name="Shimizu K.K."/>
        </authorList>
    </citation>
    <scope>NUCLEOTIDE SEQUENCE [LARGE SCALE GENOMIC DNA]</scope>
    <source>
        <strain evidence="3">214</strain>
    </source>
</reference>
<gene>
    <name evidence="3" type="ORF">SLEP1_g398</name>
</gene>
<accession>A0AAV5HG94</accession>
<proteinExistence type="predicted"/>
<comment type="caution">
    <text evidence="3">The sequence shown here is derived from an EMBL/GenBank/DDBJ whole genome shotgun (WGS) entry which is preliminary data.</text>
</comment>
<dbReference type="PANTHER" id="PTHR21294:SF8">
    <property type="entry name" value="ELECTRON TRANSFER FLAVOPROTEIN SUBUNIT BETA"/>
    <property type="match status" value="1"/>
</dbReference>
<dbReference type="GO" id="GO:0033539">
    <property type="term" value="P:fatty acid beta-oxidation using acyl-CoA dehydrogenase"/>
    <property type="evidence" value="ECO:0007669"/>
    <property type="project" value="TreeGrafter"/>
</dbReference>
<evidence type="ECO:0000313" key="4">
    <source>
        <dbReference type="Proteomes" id="UP001054252"/>
    </source>
</evidence>
<keyword evidence="4" id="KW-1185">Reference proteome</keyword>
<protein>
    <recommendedName>
        <fullName evidence="5">Electron transfer flavoprotein beta subunit</fullName>
    </recommendedName>
</protein>